<dbReference type="Gene3D" id="3.60.20.10">
    <property type="entry name" value="Glutamine Phosphoribosylpyrophosphate, subunit 1, domain 1"/>
    <property type="match status" value="1"/>
</dbReference>
<proteinExistence type="predicted"/>
<accession>A0A0H1R9T3</accession>
<name>A0A0H1R9T3_9HYPH</name>
<dbReference type="InterPro" id="IPR029055">
    <property type="entry name" value="Ntn_hydrolases_N"/>
</dbReference>
<dbReference type="OrthoDB" id="9786336at2"/>
<dbReference type="STRING" id="1225564.AA309_16310"/>
<dbReference type="EMBL" id="LCYG01000042">
    <property type="protein sequence ID" value="KLK91990.1"/>
    <property type="molecule type" value="Genomic_DNA"/>
</dbReference>
<dbReference type="InterPro" id="IPR016545">
    <property type="entry name" value="UCP009120_prtse"/>
</dbReference>
<dbReference type="RefSeq" id="WP_047190250.1">
    <property type="nucleotide sequence ID" value="NZ_LCYG01000042.1"/>
</dbReference>
<sequence>MTYCVGILVRDGLVMIADTRTNAGVDNIATFRKLHLFEKPGGRLVTLATAGNLSVSQSVMSLLSDGVENPETGEIETLMNVPSMFKAAQLVGRAIRQVYAIDGVEMEKRNMTFDVTMLLGGQIGKGQMRLYQVYSAGNAIEATLDTPFLQIGEPKYGKPILDRAISHTTELVEALKLGLISMDSTLKSNLGVGLPIDIVVAKRDALKAQITYRIQEDEPYFRDLRERWSAALRAAHQAIPHPPYADKVL</sequence>
<dbReference type="Proteomes" id="UP000035489">
    <property type="component" value="Unassembled WGS sequence"/>
</dbReference>
<gene>
    <name evidence="1" type="ORF">AA309_16310</name>
</gene>
<dbReference type="AlphaFoldDB" id="A0A0H1R9T3"/>
<dbReference type="SUPFAM" id="SSF56235">
    <property type="entry name" value="N-terminal nucleophile aminohydrolases (Ntn hydrolases)"/>
    <property type="match status" value="1"/>
</dbReference>
<evidence type="ECO:0000313" key="2">
    <source>
        <dbReference type="Proteomes" id="UP000035489"/>
    </source>
</evidence>
<dbReference type="PATRIC" id="fig|1225564.3.peg.4358"/>
<organism evidence="1 2">
    <name type="scientific">Microvirga vignae</name>
    <dbReference type="NCBI Taxonomy" id="1225564"/>
    <lineage>
        <taxon>Bacteria</taxon>
        <taxon>Pseudomonadati</taxon>
        <taxon>Pseudomonadota</taxon>
        <taxon>Alphaproteobacteria</taxon>
        <taxon>Hyphomicrobiales</taxon>
        <taxon>Methylobacteriaceae</taxon>
        <taxon>Microvirga</taxon>
    </lineage>
</organism>
<comment type="caution">
    <text evidence="1">The sequence shown here is derived from an EMBL/GenBank/DDBJ whole genome shotgun (WGS) entry which is preliminary data.</text>
</comment>
<protein>
    <submittedName>
        <fullName evidence="1">Peptidase</fullName>
    </submittedName>
</protein>
<reference evidence="1 2" key="1">
    <citation type="submission" date="2015-05" db="EMBL/GenBank/DDBJ databases">
        <title>Draft genome sequence of Microvirga vignae strain BR3299, a novel nitrogen fixing bacteria isolated from Brazil semi-aired region.</title>
        <authorList>
            <person name="Zilli J.E."/>
            <person name="Passos S.R."/>
            <person name="Leite J."/>
            <person name="Baldani J.I."/>
            <person name="Xavier G.R."/>
            <person name="Rumjaneck N.G."/>
            <person name="Simoes-Araujo J.L."/>
        </authorList>
    </citation>
    <scope>NUCLEOTIDE SEQUENCE [LARGE SCALE GENOMIC DNA]</scope>
    <source>
        <strain evidence="1 2">BR3299</strain>
    </source>
</reference>
<keyword evidence="2" id="KW-1185">Reference proteome</keyword>
<evidence type="ECO:0000313" key="1">
    <source>
        <dbReference type="EMBL" id="KLK91990.1"/>
    </source>
</evidence>
<dbReference type="PIRSF" id="PIRSF009120">
    <property type="entry name" value="UCP009120_prtse"/>
    <property type="match status" value="1"/>
</dbReference>